<keyword evidence="1" id="KW-0175">Coiled coil</keyword>
<reference evidence="3 4" key="1">
    <citation type="submission" date="2016-03" db="EMBL/GenBank/DDBJ databases">
        <title>Chemosynthetic sulphur-oxidizing symbionts of marine invertebrate animals are capable of nitrogen fixation.</title>
        <authorList>
            <person name="Petersen J.M."/>
            <person name="Kemper A."/>
            <person name="Gruber-Vodicka H."/>
            <person name="Cardini U."/>
            <person name="Geest Mvander."/>
            <person name="Kleiner M."/>
            <person name="Bulgheresi S."/>
            <person name="Fussmann M."/>
            <person name="Herbold C."/>
            <person name="Seah B.K.B."/>
            <person name="Antony C.Paul."/>
            <person name="Liu D."/>
            <person name="Belitz A."/>
            <person name="Weber M."/>
        </authorList>
    </citation>
    <scope>NUCLEOTIDE SEQUENCE [LARGE SCALE GENOMIC DNA]</scope>
    <source>
        <strain evidence="3">G_D</strain>
    </source>
</reference>
<organism evidence="3 4">
    <name type="scientific">Candidatus Thiodiazotropha endoloripes</name>
    <dbReference type="NCBI Taxonomy" id="1818881"/>
    <lineage>
        <taxon>Bacteria</taxon>
        <taxon>Pseudomonadati</taxon>
        <taxon>Pseudomonadota</taxon>
        <taxon>Gammaproteobacteria</taxon>
        <taxon>Chromatiales</taxon>
        <taxon>Sedimenticolaceae</taxon>
        <taxon>Candidatus Thiodiazotropha</taxon>
    </lineage>
</organism>
<proteinExistence type="predicted"/>
<accession>A0A1E2URB2</accession>
<evidence type="ECO:0000256" key="2">
    <source>
        <dbReference type="SAM" id="Phobius"/>
    </source>
</evidence>
<keyword evidence="4" id="KW-1185">Reference proteome</keyword>
<keyword evidence="2" id="KW-1133">Transmembrane helix</keyword>
<feature type="coiled-coil region" evidence="1">
    <location>
        <begin position="150"/>
        <end position="181"/>
    </location>
</feature>
<dbReference type="AlphaFoldDB" id="A0A1E2URB2"/>
<evidence type="ECO:0000313" key="3">
    <source>
        <dbReference type="EMBL" id="ODB97283.1"/>
    </source>
</evidence>
<protein>
    <recommendedName>
        <fullName evidence="5">5-bromo-4-chloroindolyl phosphate hydrolysis protein</fullName>
    </recommendedName>
</protein>
<dbReference type="OrthoDB" id="67304at2"/>
<dbReference type="EMBL" id="LVJZ01000003">
    <property type="protein sequence ID" value="ODB97283.1"/>
    <property type="molecule type" value="Genomic_DNA"/>
</dbReference>
<dbReference type="Proteomes" id="UP000094849">
    <property type="component" value="Unassembled WGS sequence"/>
</dbReference>
<dbReference type="STRING" id="1818881.A3196_11245"/>
<feature type="transmembrane region" description="Helical" evidence="2">
    <location>
        <begin position="39"/>
        <end position="55"/>
    </location>
</feature>
<comment type="caution">
    <text evidence="3">The sequence shown here is derived from an EMBL/GenBank/DDBJ whole genome shotgun (WGS) entry which is preliminary data.</text>
</comment>
<evidence type="ECO:0000313" key="4">
    <source>
        <dbReference type="Proteomes" id="UP000094849"/>
    </source>
</evidence>
<keyword evidence="2" id="KW-0812">Transmembrane</keyword>
<evidence type="ECO:0000256" key="1">
    <source>
        <dbReference type="SAM" id="Coils"/>
    </source>
</evidence>
<evidence type="ECO:0008006" key="5">
    <source>
        <dbReference type="Google" id="ProtNLM"/>
    </source>
</evidence>
<name>A0A1E2URB2_9GAMM</name>
<dbReference type="RefSeq" id="WP_069014218.1">
    <property type="nucleotide sequence ID" value="NZ_LVJW01000003.1"/>
</dbReference>
<sequence>MKRRTRSWLFYLYSTANILGSTLALAGVGLFFLGLIDDYWYLIVLGLYAVGYRLAPKQVDMHLDSQLLKEDEMKAAEQFIDHAIMHLSAPAADALSRVWLVLSDLLKRLDRFDPHDKVVHDIHQTATHHLPDLLIPYLELPPAFARFHPLKDNKTARELLIEQLNKLESTLNQTLHDALNQDIEKIRIQGAFLDQTFAQGKDWLPL</sequence>
<feature type="transmembrane region" description="Helical" evidence="2">
    <location>
        <begin position="12"/>
        <end position="33"/>
    </location>
</feature>
<keyword evidence="2" id="KW-0472">Membrane</keyword>
<gene>
    <name evidence="3" type="ORF">A3196_11245</name>
</gene>